<dbReference type="InterPro" id="IPR003439">
    <property type="entry name" value="ABC_transporter-like_ATP-bd"/>
</dbReference>
<evidence type="ECO:0000256" key="2">
    <source>
        <dbReference type="ARBA" id="ARBA00022448"/>
    </source>
</evidence>
<dbReference type="Proteomes" id="UP001299068">
    <property type="component" value="Unassembled WGS sequence"/>
</dbReference>
<dbReference type="PROSITE" id="PS50893">
    <property type="entry name" value="ABC_TRANSPORTER_2"/>
    <property type="match status" value="1"/>
</dbReference>
<dbReference type="PIRSF" id="PIRSF039085">
    <property type="entry name" value="ABC_ATPase_HisP"/>
    <property type="match status" value="1"/>
</dbReference>
<dbReference type="PANTHER" id="PTHR43166:SF35">
    <property type="entry name" value="L-CYSTINE IMPORT ATP-BINDING PROTEIN TCYN"/>
    <property type="match status" value="1"/>
</dbReference>
<dbReference type="EMBL" id="JAIKTU010000004">
    <property type="protein sequence ID" value="MBY0755125.1"/>
    <property type="molecule type" value="Genomic_DNA"/>
</dbReference>
<name>A0ABS7KWE2_CLOSR</name>
<dbReference type="RefSeq" id="WP_221860138.1">
    <property type="nucleotide sequence ID" value="NZ_JAIKTU010000004.1"/>
</dbReference>
<dbReference type="InterPro" id="IPR030679">
    <property type="entry name" value="ABC_ATPase_HisP-typ"/>
</dbReference>
<dbReference type="PANTHER" id="PTHR43166">
    <property type="entry name" value="AMINO ACID IMPORT ATP-BINDING PROTEIN"/>
    <property type="match status" value="1"/>
</dbReference>
<evidence type="ECO:0000256" key="5">
    <source>
        <dbReference type="ARBA" id="ARBA00022840"/>
    </source>
</evidence>
<keyword evidence="3" id="KW-1003">Cell membrane</keyword>
<dbReference type="Pfam" id="PF00005">
    <property type="entry name" value="ABC_tran"/>
    <property type="match status" value="1"/>
</dbReference>
<dbReference type="InterPro" id="IPR003593">
    <property type="entry name" value="AAA+_ATPase"/>
</dbReference>
<dbReference type="CDD" id="cd03262">
    <property type="entry name" value="ABC_HisP_GlnQ"/>
    <property type="match status" value="1"/>
</dbReference>
<reference evidence="8 9" key="1">
    <citation type="journal article" date="2021" name="Cell Host Microbe">
        <title>in vivo commensal control of Clostridioides difficile virulence.</title>
        <authorList>
            <person name="Girinathan B.P."/>
            <person name="Dibenedetto N."/>
            <person name="Worley J.N."/>
            <person name="Peltier J."/>
            <person name="Arrieta-Ortiz M.L."/>
            <person name="Rupa Christinal Immanuel S."/>
            <person name="Lavin R."/>
            <person name="Delaney M.L."/>
            <person name="Cummins C."/>
            <person name="Hoffmann M."/>
            <person name="Luo Y."/>
            <person name="Gonzalez-Escalona N."/>
            <person name="Allard M."/>
            <person name="Onderdonk A.B."/>
            <person name="Gerber G.K."/>
            <person name="Sonenshein A.L."/>
            <person name="Baliga N."/>
            <person name="Dupuy B."/>
            <person name="Bry L."/>
        </authorList>
    </citation>
    <scope>NUCLEOTIDE SEQUENCE [LARGE SCALE GENOMIC DNA]</scope>
    <source>
        <strain evidence="8 9">DSM 599</strain>
    </source>
</reference>
<keyword evidence="4" id="KW-0547">Nucleotide-binding</keyword>
<dbReference type="SUPFAM" id="SSF52540">
    <property type="entry name" value="P-loop containing nucleoside triphosphate hydrolases"/>
    <property type="match status" value="1"/>
</dbReference>
<evidence type="ECO:0000256" key="6">
    <source>
        <dbReference type="ARBA" id="ARBA00023136"/>
    </source>
</evidence>
<protein>
    <submittedName>
        <fullName evidence="8">Amino acid ABC transporter ATP-binding protein</fullName>
    </submittedName>
</protein>
<sequence length="249" mass="27901">MIKVKGLKKNFKKLEVLKDINLEVKTGEVVVILGPSGSGKSTFLRCLNYLEKPDKGEISIGDVDINTENVSKKDIANLRKQSAMVFQHYNLFNNKTVLQNVTEALLVVKKLNKDEAIKIALNAIKKVGMEDKKDVYPGTLSGGQKQRVSIARAMAINPNVILFDEPTSALDPELVTEVLNVIKDLAKEHRTMIIVTHEMSFARDVGDRIIFMSDGVVVEEGTPDEIFKFPKNDRTKQFLSRFVNLNKDV</sequence>
<keyword evidence="9" id="KW-1185">Reference proteome</keyword>
<evidence type="ECO:0000256" key="3">
    <source>
        <dbReference type="ARBA" id="ARBA00022475"/>
    </source>
</evidence>
<accession>A0ABS7KWE2</accession>
<dbReference type="InterPro" id="IPR017871">
    <property type="entry name" value="ABC_transporter-like_CS"/>
</dbReference>
<organism evidence="8 9">
    <name type="scientific">Clostridium sardiniense</name>
    <name type="common">Clostridium absonum</name>
    <dbReference type="NCBI Taxonomy" id="29369"/>
    <lineage>
        <taxon>Bacteria</taxon>
        <taxon>Bacillati</taxon>
        <taxon>Bacillota</taxon>
        <taxon>Clostridia</taxon>
        <taxon>Eubacteriales</taxon>
        <taxon>Clostridiaceae</taxon>
        <taxon>Clostridium</taxon>
    </lineage>
</organism>
<proteinExistence type="predicted"/>
<evidence type="ECO:0000313" key="9">
    <source>
        <dbReference type="Proteomes" id="UP001299068"/>
    </source>
</evidence>
<dbReference type="InterPro" id="IPR027417">
    <property type="entry name" value="P-loop_NTPase"/>
</dbReference>
<dbReference type="PROSITE" id="PS00211">
    <property type="entry name" value="ABC_TRANSPORTER_1"/>
    <property type="match status" value="1"/>
</dbReference>
<evidence type="ECO:0000259" key="7">
    <source>
        <dbReference type="PROSITE" id="PS50893"/>
    </source>
</evidence>
<comment type="subcellular location">
    <subcellularLocation>
        <location evidence="1">Cell membrane</location>
        <topology evidence="1">Peripheral membrane protein</topology>
    </subcellularLocation>
</comment>
<evidence type="ECO:0000256" key="1">
    <source>
        <dbReference type="ARBA" id="ARBA00004202"/>
    </source>
</evidence>
<dbReference type="InterPro" id="IPR050086">
    <property type="entry name" value="MetN_ABC_transporter-like"/>
</dbReference>
<keyword evidence="6" id="KW-0472">Membrane</keyword>
<gene>
    <name evidence="8" type="ORF">K5V21_06610</name>
</gene>
<dbReference type="SMART" id="SM00382">
    <property type="entry name" value="AAA"/>
    <property type="match status" value="1"/>
</dbReference>
<comment type="caution">
    <text evidence="8">The sequence shown here is derived from an EMBL/GenBank/DDBJ whole genome shotgun (WGS) entry which is preliminary data.</text>
</comment>
<dbReference type="GO" id="GO:0005524">
    <property type="term" value="F:ATP binding"/>
    <property type="evidence" value="ECO:0007669"/>
    <property type="project" value="UniProtKB-KW"/>
</dbReference>
<feature type="domain" description="ABC transporter" evidence="7">
    <location>
        <begin position="2"/>
        <end position="239"/>
    </location>
</feature>
<dbReference type="Gene3D" id="3.40.50.300">
    <property type="entry name" value="P-loop containing nucleotide triphosphate hydrolases"/>
    <property type="match status" value="1"/>
</dbReference>
<evidence type="ECO:0000313" key="8">
    <source>
        <dbReference type="EMBL" id="MBY0755125.1"/>
    </source>
</evidence>
<evidence type="ECO:0000256" key="4">
    <source>
        <dbReference type="ARBA" id="ARBA00022741"/>
    </source>
</evidence>
<keyword evidence="5 8" id="KW-0067">ATP-binding</keyword>
<keyword evidence="2" id="KW-0813">Transport</keyword>